<dbReference type="EMBL" id="BARW01015701">
    <property type="protein sequence ID" value="GAI97884.1"/>
    <property type="molecule type" value="Genomic_DNA"/>
</dbReference>
<protein>
    <submittedName>
        <fullName evidence="1">Uncharacterized protein</fullName>
    </submittedName>
</protein>
<organism evidence="1">
    <name type="scientific">marine sediment metagenome</name>
    <dbReference type="NCBI Taxonomy" id="412755"/>
    <lineage>
        <taxon>unclassified sequences</taxon>
        <taxon>metagenomes</taxon>
        <taxon>ecological metagenomes</taxon>
    </lineage>
</organism>
<feature type="non-terminal residue" evidence="1">
    <location>
        <position position="32"/>
    </location>
</feature>
<dbReference type="AlphaFoldDB" id="X1UZR7"/>
<sequence length="32" mass="3689">MENTAYLSTDSKYEKNDSNIILEAIDLVRWVG</sequence>
<gene>
    <name evidence="1" type="ORF">S12H4_27497</name>
</gene>
<proteinExistence type="predicted"/>
<accession>X1UZR7</accession>
<name>X1UZR7_9ZZZZ</name>
<evidence type="ECO:0000313" key="1">
    <source>
        <dbReference type="EMBL" id="GAI97884.1"/>
    </source>
</evidence>
<reference evidence="1" key="1">
    <citation type="journal article" date="2014" name="Front. Microbiol.">
        <title>High frequency of phylogenetically diverse reductive dehalogenase-homologous genes in deep subseafloor sedimentary metagenomes.</title>
        <authorList>
            <person name="Kawai M."/>
            <person name="Futagami T."/>
            <person name="Toyoda A."/>
            <person name="Takaki Y."/>
            <person name="Nishi S."/>
            <person name="Hori S."/>
            <person name="Arai W."/>
            <person name="Tsubouchi T."/>
            <person name="Morono Y."/>
            <person name="Uchiyama I."/>
            <person name="Ito T."/>
            <person name="Fujiyama A."/>
            <person name="Inagaki F."/>
            <person name="Takami H."/>
        </authorList>
    </citation>
    <scope>NUCLEOTIDE SEQUENCE</scope>
    <source>
        <strain evidence="1">Expedition CK06-06</strain>
    </source>
</reference>
<comment type="caution">
    <text evidence="1">The sequence shown here is derived from an EMBL/GenBank/DDBJ whole genome shotgun (WGS) entry which is preliminary data.</text>
</comment>